<reference evidence="2 3" key="1">
    <citation type="submission" date="2018-06" db="EMBL/GenBank/DDBJ databases">
        <title>Genomic Encyclopedia of Archaeal and Bacterial Type Strains, Phase II (KMG-II): from individual species to whole genera.</title>
        <authorList>
            <person name="Goeker M."/>
        </authorList>
    </citation>
    <scope>NUCLEOTIDE SEQUENCE [LARGE SCALE GENOMIC DNA]</scope>
    <source>
        <strain evidence="2 3">DSM 22011</strain>
    </source>
</reference>
<evidence type="ECO:0000256" key="1">
    <source>
        <dbReference type="SAM" id="MobiDB-lite"/>
    </source>
</evidence>
<name>A0A327YTA3_9RHOB</name>
<dbReference type="EMBL" id="QLMG01000002">
    <property type="protein sequence ID" value="RAK22955.1"/>
    <property type="molecule type" value="Genomic_DNA"/>
</dbReference>
<dbReference type="Proteomes" id="UP000249165">
    <property type="component" value="Unassembled WGS sequence"/>
</dbReference>
<evidence type="ECO:0000313" key="3">
    <source>
        <dbReference type="Proteomes" id="UP000249165"/>
    </source>
</evidence>
<organism evidence="2 3">
    <name type="scientific">Salipiger aestuarii</name>
    <dbReference type="NCBI Taxonomy" id="568098"/>
    <lineage>
        <taxon>Bacteria</taxon>
        <taxon>Pseudomonadati</taxon>
        <taxon>Pseudomonadota</taxon>
        <taxon>Alphaproteobacteria</taxon>
        <taxon>Rhodobacterales</taxon>
        <taxon>Roseobacteraceae</taxon>
        <taxon>Salipiger</taxon>
    </lineage>
</organism>
<feature type="region of interest" description="Disordered" evidence="1">
    <location>
        <begin position="40"/>
        <end position="88"/>
    </location>
</feature>
<accession>A0A327YTA3</accession>
<gene>
    <name evidence="2" type="ORF">ATI53_1002134</name>
</gene>
<dbReference type="AlphaFoldDB" id="A0A327YTA3"/>
<protein>
    <submittedName>
        <fullName evidence="2">Uncharacterized protein</fullName>
    </submittedName>
</protein>
<keyword evidence="3" id="KW-1185">Reference proteome</keyword>
<proteinExistence type="predicted"/>
<sequence>MRVKRRFEQFRPVVVGMAHRDLVTPGMVANLVAPHKDRLVRRGEGRHHPNGHKKGSGASQARGKCQGGAERRPVRLAPHGHRPLPQVGDIGTRVADHAVSVDVKGHAAHHRARKAGDATWDLRLSGHVVRGRRQQRRQVVAQTGSRRVDGQPVRGEETMVPGILQIEQCDGPSTAIWPKPVGQQRRRPSLRHWYATAAGETVSAATSASTCRQSARPRPSVACCMISRTNATGRVTGRVTGSAPRGTTVSNGATRCAALSATVPSSPPPWCRGSCAR</sequence>
<comment type="caution">
    <text evidence="2">The sequence shown here is derived from an EMBL/GenBank/DDBJ whole genome shotgun (WGS) entry which is preliminary data.</text>
</comment>
<evidence type="ECO:0000313" key="2">
    <source>
        <dbReference type="EMBL" id="RAK22955.1"/>
    </source>
</evidence>